<protein>
    <submittedName>
        <fullName evidence="6">HAD-IA family hydrolase</fullName>
    </submittedName>
</protein>
<dbReference type="InterPro" id="IPR036412">
    <property type="entry name" value="HAD-like_sf"/>
</dbReference>
<dbReference type="SFLD" id="SFLDG01129">
    <property type="entry name" value="C1.5:_HAD__Beta-PGM__Phosphata"/>
    <property type="match status" value="1"/>
</dbReference>
<dbReference type="GO" id="GO:0016787">
    <property type="term" value="F:hydrolase activity"/>
    <property type="evidence" value="ECO:0007669"/>
    <property type="project" value="UniProtKB-KW"/>
</dbReference>
<evidence type="ECO:0000256" key="2">
    <source>
        <dbReference type="ARBA" id="ARBA00006171"/>
    </source>
</evidence>
<keyword evidence="7" id="KW-1185">Reference proteome</keyword>
<comment type="caution">
    <text evidence="6">The sequence shown here is derived from an EMBL/GenBank/DDBJ whole genome shotgun (WGS) entry which is preliminary data.</text>
</comment>
<dbReference type="Gene3D" id="1.10.150.240">
    <property type="entry name" value="Putative phosphatase, domain 2"/>
    <property type="match status" value="1"/>
</dbReference>
<dbReference type="Gene3D" id="3.40.50.1000">
    <property type="entry name" value="HAD superfamily/HAD-like"/>
    <property type="match status" value="1"/>
</dbReference>
<name>A0A7K1Y3G3_9SPHI</name>
<dbReference type="InterPro" id="IPR051600">
    <property type="entry name" value="Beta-PGM-like"/>
</dbReference>
<dbReference type="InterPro" id="IPR006439">
    <property type="entry name" value="HAD-SF_hydro_IA"/>
</dbReference>
<evidence type="ECO:0000313" key="6">
    <source>
        <dbReference type="EMBL" id="MXV17834.1"/>
    </source>
</evidence>
<dbReference type="InterPro" id="IPR023214">
    <property type="entry name" value="HAD_sf"/>
</dbReference>
<keyword evidence="4" id="KW-0460">Magnesium</keyword>
<dbReference type="PANTHER" id="PTHR46193">
    <property type="entry name" value="6-PHOSPHOGLUCONATE PHOSPHATASE"/>
    <property type="match status" value="1"/>
</dbReference>
<evidence type="ECO:0000256" key="5">
    <source>
        <dbReference type="ARBA" id="ARBA00023277"/>
    </source>
</evidence>
<accession>A0A7K1Y3G3</accession>
<dbReference type="SUPFAM" id="SSF56784">
    <property type="entry name" value="HAD-like"/>
    <property type="match status" value="1"/>
</dbReference>
<dbReference type="CDD" id="cd07505">
    <property type="entry name" value="HAD_BPGM-like"/>
    <property type="match status" value="1"/>
</dbReference>
<keyword evidence="6" id="KW-0378">Hydrolase</keyword>
<dbReference type="Proteomes" id="UP000451233">
    <property type="component" value="Unassembled WGS sequence"/>
</dbReference>
<evidence type="ECO:0000256" key="1">
    <source>
        <dbReference type="ARBA" id="ARBA00001946"/>
    </source>
</evidence>
<keyword evidence="3" id="KW-0479">Metal-binding</keyword>
<organism evidence="6 7">
    <name type="scientific">Hufsiella ginkgonis</name>
    <dbReference type="NCBI Taxonomy" id="2695274"/>
    <lineage>
        <taxon>Bacteria</taxon>
        <taxon>Pseudomonadati</taxon>
        <taxon>Bacteroidota</taxon>
        <taxon>Sphingobacteriia</taxon>
        <taxon>Sphingobacteriales</taxon>
        <taxon>Sphingobacteriaceae</taxon>
        <taxon>Hufsiella</taxon>
    </lineage>
</organism>
<evidence type="ECO:0000256" key="4">
    <source>
        <dbReference type="ARBA" id="ARBA00022842"/>
    </source>
</evidence>
<proteinExistence type="inferred from homology"/>
<sequence length="224" mass="25211">MTTTPLSKAFIFDLNGTMIDDMGFHTDAWHGILTKDLGADLTKEEVKLQMYGKNEELLVRVFGEGRFTNEEMGKISMEKEHRYQEAFRPHLKLIDGLGTFLEEAHRQLIPMAIGSAAITFNVDFILDNLDLRPFIPVAVSANDVQISKPHPETFLKAAEMLGIDPENCIVFEDNPKGVEAALRAGMNSVVLTTMHEEHEFGDLPNILAFVKDYNDPFVRTLLTE</sequence>
<gene>
    <name evidence="6" type="ORF">GS398_21215</name>
</gene>
<dbReference type="Pfam" id="PF00702">
    <property type="entry name" value="Hydrolase"/>
    <property type="match status" value="1"/>
</dbReference>
<dbReference type="RefSeq" id="WP_160908840.1">
    <property type="nucleotide sequence ID" value="NZ_WVHS01000006.1"/>
</dbReference>
<evidence type="ECO:0000313" key="7">
    <source>
        <dbReference type="Proteomes" id="UP000451233"/>
    </source>
</evidence>
<comment type="cofactor">
    <cofactor evidence="1">
        <name>Mg(2+)</name>
        <dbReference type="ChEBI" id="CHEBI:18420"/>
    </cofactor>
</comment>
<keyword evidence="5" id="KW-0119">Carbohydrate metabolism</keyword>
<dbReference type="AlphaFoldDB" id="A0A7K1Y3G3"/>
<dbReference type="NCBIfam" id="TIGR01509">
    <property type="entry name" value="HAD-SF-IA-v3"/>
    <property type="match status" value="1"/>
</dbReference>
<dbReference type="EMBL" id="WVHS01000006">
    <property type="protein sequence ID" value="MXV17834.1"/>
    <property type="molecule type" value="Genomic_DNA"/>
</dbReference>
<reference evidence="6 7" key="1">
    <citation type="submission" date="2019-11" db="EMBL/GenBank/DDBJ databases">
        <title>Pedobacter sp. HMF7056 Genome sequencing and assembly.</title>
        <authorList>
            <person name="Kang H."/>
            <person name="Kim H."/>
            <person name="Joh K."/>
        </authorList>
    </citation>
    <scope>NUCLEOTIDE SEQUENCE [LARGE SCALE GENOMIC DNA]</scope>
    <source>
        <strain evidence="6 7">HMF7056</strain>
    </source>
</reference>
<evidence type="ECO:0000256" key="3">
    <source>
        <dbReference type="ARBA" id="ARBA00022723"/>
    </source>
</evidence>
<dbReference type="GO" id="GO:0046872">
    <property type="term" value="F:metal ion binding"/>
    <property type="evidence" value="ECO:0007669"/>
    <property type="project" value="UniProtKB-KW"/>
</dbReference>
<dbReference type="PANTHER" id="PTHR46193:SF18">
    <property type="entry name" value="HEXITOL PHOSPHATASE B"/>
    <property type="match status" value="1"/>
</dbReference>
<dbReference type="SFLD" id="SFLDS00003">
    <property type="entry name" value="Haloacid_Dehalogenase"/>
    <property type="match status" value="1"/>
</dbReference>
<dbReference type="InterPro" id="IPR023198">
    <property type="entry name" value="PGP-like_dom2"/>
</dbReference>
<comment type="similarity">
    <text evidence="2">Belongs to the HAD-like hydrolase superfamily. CbbY/CbbZ/Gph/YieH family.</text>
</comment>